<evidence type="ECO:0000259" key="4">
    <source>
        <dbReference type="PROSITE" id="PS51767"/>
    </source>
</evidence>
<comment type="caution">
    <text evidence="5">The sequence shown here is derived from an EMBL/GenBank/DDBJ whole genome shotgun (WGS) entry which is preliminary data.</text>
</comment>
<keyword evidence="3" id="KW-1133">Transmembrane helix</keyword>
<feature type="domain" description="Peptidase A1" evidence="4">
    <location>
        <begin position="24"/>
        <end position="382"/>
    </location>
</feature>
<feature type="region of interest" description="Disordered" evidence="2">
    <location>
        <begin position="460"/>
        <end position="493"/>
    </location>
</feature>
<dbReference type="Pfam" id="PF00026">
    <property type="entry name" value="Asp"/>
    <property type="match status" value="1"/>
</dbReference>
<dbReference type="InterPro" id="IPR033121">
    <property type="entry name" value="PEPTIDASE_A1"/>
</dbReference>
<evidence type="ECO:0000256" key="3">
    <source>
        <dbReference type="SAM" id="Phobius"/>
    </source>
</evidence>
<evidence type="ECO:0000313" key="5">
    <source>
        <dbReference type="EMBL" id="KAF3008611.1"/>
    </source>
</evidence>
<dbReference type="SUPFAM" id="SSF50630">
    <property type="entry name" value="Acid proteases"/>
    <property type="match status" value="1"/>
</dbReference>
<reference evidence="5" key="1">
    <citation type="submission" date="2019-04" db="EMBL/GenBank/DDBJ databases">
        <title>Sequencing of skin fungus with MAO and IRED activity.</title>
        <authorList>
            <person name="Marsaioli A.J."/>
            <person name="Bonatto J.M.C."/>
            <person name="Reis Junior O."/>
        </authorList>
    </citation>
    <scope>NUCLEOTIDE SEQUENCE</scope>
    <source>
        <strain evidence="5">30M1</strain>
    </source>
</reference>
<comment type="similarity">
    <text evidence="1">Belongs to the peptidase A1 family.</text>
</comment>
<accession>A0A9P4TLC7</accession>
<keyword evidence="3" id="KW-0472">Membrane</keyword>
<proteinExistence type="inferred from homology"/>
<dbReference type="PROSITE" id="PS51767">
    <property type="entry name" value="PEPTIDASE_A1"/>
    <property type="match status" value="1"/>
</dbReference>
<dbReference type="Proteomes" id="UP000801428">
    <property type="component" value="Unassembled WGS sequence"/>
</dbReference>
<dbReference type="OrthoDB" id="4074350at2759"/>
<dbReference type="EMBL" id="SWKU01000003">
    <property type="protein sequence ID" value="KAF3008611.1"/>
    <property type="molecule type" value="Genomic_DNA"/>
</dbReference>
<feature type="transmembrane region" description="Helical" evidence="3">
    <location>
        <begin position="413"/>
        <end position="440"/>
    </location>
</feature>
<feature type="region of interest" description="Disordered" evidence="2">
    <location>
        <begin position="595"/>
        <end position="616"/>
    </location>
</feature>
<sequence length="616" mass="65586">MSPSAAPFSVPVSQQFNGNDGSWSTFEISVGVPGQDFRVLPSTKGGVTYVISPEGCGQPSDPANCASLRGADIFGSSQNTGFQVDKSSQWSAIGQYEVDLEDALNMTAQGLFGYDHVALGPASDASNVLSLDRQVTAAVADMDYYMGILPLGTVESSFSSLSEPQRSLLWNLRNSSEIPSLSYAYTAGAIYRLKSVFGSLTLGGYDTTRFTPNANDFSFSFSSDPSKLLTVGVESITATNTLKGTYSLSASSHFSVIDSTVAQLWLPTDICTQFEDAFGLTYDPYTELYLVNDTIHANLTTLNPTITIKLVNSLQNTVTNYTNIVLPYAAFDLSASYPYYNNATRYFPIRRAANDSQYVLGRTLLQEAYLIVDYERGNFTVAQAAWPDPLPAANIITISSLSSSNSSSSSSSLSAGAIAGIAIGIAALILLLCLAIFFFLRKRRRGAYSSPKSTQKYELAASSEAKDFDSSSPQTPAAMKAAPLSPGPQEMGGTPLTELASPAAMAFVPSDHKRVVSLNSVPVELPADETVVAPRSPASTARWEEVRLPRPDGWVGGGVDGGTYVDNERDGESAGIPTENMSWAPSDDATMINSPRSAGFGSGVSPLTETFGKRGI</sequence>
<dbReference type="GO" id="GO:0000324">
    <property type="term" value="C:fungal-type vacuole"/>
    <property type="evidence" value="ECO:0007669"/>
    <property type="project" value="TreeGrafter"/>
</dbReference>
<dbReference type="GO" id="GO:0006508">
    <property type="term" value="P:proteolysis"/>
    <property type="evidence" value="ECO:0007669"/>
    <property type="project" value="InterPro"/>
</dbReference>
<dbReference type="GO" id="GO:0004190">
    <property type="term" value="F:aspartic-type endopeptidase activity"/>
    <property type="evidence" value="ECO:0007669"/>
    <property type="project" value="InterPro"/>
</dbReference>
<keyword evidence="6" id="KW-1185">Reference proteome</keyword>
<dbReference type="AlphaFoldDB" id="A0A9P4TLC7"/>
<dbReference type="InterPro" id="IPR021109">
    <property type="entry name" value="Peptidase_aspartic_dom_sf"/>
</dbReference>
<dbReference type="PANTHER" id="PTHR47966">
    <property type="entry name" value="BETA-SITE APP-CLEAVING ENZYME, ISOFORM A-RELATED"/>
    <property type="match status" value="1"/>
</dbReference>
<gene>
    <name evidence="5" type="ORF">E8E13_007975</name>
</gene>
<dbReference type="Gene3D" id="2.40.70.10">
    <property type="entry name" value="Acid Proteases"/>
    <property type="match status" value="2"/>
</dbReference>
<keyword evidence="3" id="KW-0812">Transmembrane</keyword>
<evidence type="ECO:0000256" key="2">
    <source>
        <dbReference type="SAM" id="MobiDB-lite"/>
    </source>
</evidence>
<name>A0A9P4TLC7_CURKU</name>
<protein>
    <recommendedName>
        <fullName evidence="4">Peptidase A1 domain-containing protein</fullName>
    </recommendedName>
</protein>
<dbReference type="PANTHER" id="PTHR47966:SF51">
    <property type="entry name" value="BETA-SITE APP-CLEAVING ENZYME, ISOFORM A-RELATED"/>
    <property type="match status" value="1"/>
</dbReference>
<evidence type="ECO:0000313" key="6">
    <source>
        <dbReference type="Proteomes" id="UP000801428"/>
    </source>
</evidence>
<organism evidence="5 6">
    <name type="scientific">Curvularia kusanoi</name>
    <name type="common">Cochliobolus kusanoi</name>
    <dbReference type="NCBI Taxonomy" id="90978"/>
    <lineage>
        <taxon>Eukaryota</taxon>
        <taxon>Fungi</taxon>
        <taxon>Dikarya</taxon>
        <taxon>Ascomycota</taxon>
        <taxon>Pezizomycotina</taxon>
        <taxon>Dothideomycetes</taxon>
        <taxon>Pleosporomycetidae</taxon>
        <taxon>Pleosporales</taxon>
        <taxon>Pleosporineae</taxon>
        <taxon>Pleosporaceae</taxon>
        <taxon>Curvularia</taxon>
    </lineage>
</organism>
<evidence type="ECO:0000256" key="1">
    <source>
        <dbReference type="ARBA" id="ARBA00007447"/>
    </source>
</evidence>
<dbReference type="InterPro" id="IPR001461">
    <property type="entry name" value="Aspartic_peptidase_A1"/>
</dbReference>